<dbReference type="VEuPathDB" id="TrichDB:TVAGG3_0765910"/>
<dbReference type="VEuPathDB" id="TrichDB:TVAG_460520"/>
<dbReference type="OrthoDB" id="2015333at2759"/>
<proteinExistence type="predicted"/>
<protein>
    <recommendedName>
        <fullName evidence="1">MHD1 domain-containing protein</fullName>
    </recommendedName>
</protein>
<keyword evidence="3" id="KW-1185">Reference proteome</keyword>
<organism evidence="2 3">
    <name type="scientific">Trichomonas vaginalis (strain ATCC PRA-98 / G3)</name>
    <dbReference type="NCBI Taxonomy" id="412133"/>
    <lineage>
        <taxon>Eukaryota</taxon>
        <taxon>Metamonada</taxon>
        <taxon>Parabasalia</taxon>
        <taxon>Trichomonadida</taxon>
        <taxon>Trichomonadidae</taxon>
        <taxon>Trichomonas</taxon>
    </lineage>
</organism>
<dbReference type="Gene3D" id="1.10.357.50">
    <property type="match status" value="1"/>
</dbReference>
<dbReference type="InParanoid" id="A2DY26"/>
<dbReference type="RefSeq" id="XP_001326858.1">
    <property type="nucleotide sequence ID" value="XM_001326823.1"/>
</dbReference>
<feature type="domain" description="MHD1" evidence="1">
    <location>
        <begin position="643"/>
        <end position="762"/>
    </location>
</feature>
<dbReference type="PROSITE" id="PS51258">
    <property type="entry name" value="MHD1"/>
    <property type="match status" value="1"/>
</dbReference>
<accession>A2DY26</accession>
<dbReference type="AlphaFoldDB" id="A2DY26"/>
<evidence type="ECO:0000313" key="3">
    <source>
        <dbReference type="Proteomes" id="UP000001542"/>
    </source>
</evidence>
<name>A2DY26_TRIV3</name>
<gene>
    <name evidence="2" type="ORF">TVAG_460520</name>
</gene>
<evidence type="ECO:0000259" key="1">
    <source>
        <dbReference type="PROSITE" id="PS51258"/>
    </source>
</evidence>
<reference evidence="2" key="1">
    <citation type="submission" date="2006-10" db="EMBL/GenBank/DDBJ databases">
        <authorList>
            <person name="Amadeo P."/>
            <person name="Zhao Q."/>
            <person name="Wortman J."/>
            <person name="Fraser-Liggett C."/>
            <person name="Carlton J."/>
        </authorList>
    </citation>
    <scope>NUCLEOTIDE SEQUENCE</scope>
    <source>
        <strain evidence="2">G3</strain>
    </source>
</reference>
<sequence length="1043" mass="121427">MSMLSKPVLINQNKNVDMLFHSFSYKLYELFIDPNTYILNANGLTFYQKFEVQSMNFRYLFQYYSRYSDTPKITDDLYSEPLTPYTFYRFLVEFVDMVAFMPNTKDSKQKELSKLYQYAIFNSPKLCLYNTFSDLRNTLVKYLKTTLKGDELNSFYQIFEACFLKSIYHQPKITETKVRHNFRSILHLKKDQMPKTCPSYKKYKNFVETDLFLHERAAMVDKHWIYTDKQMEDDPVGYRQDAIQILLYTSKQISKYYFNKNPKGKALILLSFNANTQEILKNNKLFAIIHYLKKKIAIPLEDVTTEMILPAVEKSGGRISITTANDQKNPIFEIEFQSLMTNQHRDGEFKFNGAKIIYSLDTSFFELKNRIPLSHKFFGSECSSDNCIDFAISAMINEWFKDMGEKPPIQFYTFIVDFALKHGIPVSYIYFRILNDLEICWTSSGSFLEAFVPILLTCYAITQKCKVIDEEQQSLESIFQSLKNKVPKLIMNALSKPDVIEKPAITQLLIILSFIHDPNTIEEYFQSIMSDAIVNIFNSVINTLKFVPTMKEARSEVMPLFSVASNLEFDPVISKNGIPWVDVDIKSMINAMKVMLLRSEKLTAFFTTSTLPNFANHSESIRKDFASIAYSIAKSFCNHDPIPSTDQTFQFLGVYRTVWRIFGSEKHMSPETLFVKTVLNWLTEFGPSLIEWTTRAVEVDDFSVIMKDDLASSSVFDLFRIFNDTVKFLDNLQFVESIMNDILTSYATLTSATARLYFNQLFSLIETKTYKIIHEKYNIPREISIPQSYVVLNDFVLMKNQWKQFVDLTKKKYNVDPDISDPLNCYVSSINFCIKSFEIQSGIVVKNKLFDTIWTSCGSFTRKMFKFERQNVKFVTKIIEEECEKYYSQINNLLQMFRSKIIIAVFRGVENAIIESFLPFLETYNDLNQTLSFENFKEFLSVALKAVINAAEGIENESLRSKAMNETSHLQWGSRISDKNFLSIQEVEIPDDDKPSQVIRAIVLCCLATSEEEKKYARLLARDFRETSLFDPSVLNMKEPERY</sequence>
<dbReference type="EMBL" id="DS113267">
    <property type="protein sequence ID" value="EAY14635.1"/>
    <property type="molecule type" value="Genomic_DNA"/>
</dbReference>
<evidence type="ECO:0000313" key="2">
    <source>
        <dbReference type="EMBL" id="EAY14635.1"/>
    </source>
</evidence>
<dbReference type="InterPro" id="IPR014770">
    <property type="entry name" value="Munc13_1"/>
</dbReference>
<dbReference type="Proteomes" id="UP000001542">
    <property type="component" value="Unassembled WGS sequence"/>
</dbReference>
<reference evidence="2" key="2">
    <citation type="journal article" date="2007" name="Science">
        <title>Draft genome sequence of the sexually transmitted pathogen Trichomonas vaginalis.</title>
        <authorList>
            <person name="Carlton J.M."/>
            <person name="Hirt R.P."/>
            <person name="Silva J.C."/>
            <person name="Delcher A.L."/>
            <person name="Schatz M."/>
            <person name="Zhao Q."/>
            <person name="Wortman J.R."/>
            <person name="Bidwell S.L."/>
            <person name="Alsmark U.C.M."/>
            <person name="Besteiro S."/>
            <person name="Sicheritz-Ponten T."/>
            <person name="Noel C.J."/>
            <person name="Dacks J.B."/>
            <person name="Foster P.G."/>
            <person name="Simillion C."/>
            <person name="Van de Peer Y."/>
            <person name="Miranda-Saavedra D."/>
            <person name="Barton G.J."/>
            <person name="Westrop G.D."/>
            <person name="Mueller S."/>
            <person name="Dessi D."/>
            <person name="Fiori P.L."/>
            <person name="Ren Q."/>
            <person name="Paulsen I."/>
            <person name="Zhang H."/>
            <person name="Bastida-Corcuera F.D."/>
            <person name="Simoes-Barbosa A."/>
            <person name="Brown M.T."/>
            <person name="Hayes R.D."/>
            <person name="Mukherjee M."/>
            <person name="Okumura C.Y."/>
            <person name="Schneider R."/>
            <person name="Smith A.J."/>
            <person name="Vanacova S."/>
            <person name="Villalvazo M."/>
            <person name="Haas B.J."/>
            <person name="Pertea M."/>
            <person name="Feldblyum T.V."/>
            <person name="Utterback T.R."/>
            <person name="Shu C.L."/>
            <person name="Osoegawa K."/>
            <person name="de Jong P.J."/>
            <person name="Hrdy I."/>
            <person name="Horvathova L."/>
            <person name="Zubacova Z."/>
            <person name="Dolezal P."/>
            <person name="Malik S.B."/>
            <person name="Logsdon J.M. Jr."/>
            <person name="Henze K."/>
            <person name="Gupta A."/>
            <person name="Wang C.C."/>
            <person name="Dunne R.L."/>
            <person name="Upcroft J.A."/>
            <person name="Upcroft P."/>
            <person name="White O."/>
            <person name="Salzberg S.L."/>
            <person name="Tang P."/>
            <person name="Chiu C.-H."/>
            <person name="Lee Y.-S."/>
            <person name="Embley T.M."/>
            <person name="Coombs G.H."/>
            <person name="Mottram J.C."/>
            <person name="Tachezy J."/>
            <person name="Fraser-Liggett C.M."/>
            <person name="Johnson P.J."/>
        </authorList>
    </citation>
    <scope>NUCLEOTIDE SEQUENCE [LARGE SCALE GENOMIC DNA]</scope>
    <source>
        <strain evidence="2">G3</strain>
    </source>
</reference>
<dbReference type="KEGG" id="tva:4772629"/>